<proteinExistence type="predicted"/>
<evidence type="ECO:0000313" key="1">
    <source>
        <dbReference type="EMBL" id="CAG8822607.1"/>
    </source>
</evidence>
<dbReference type="Proteomes" id="UP000789920">
    <property type="component" value="Unassembled WGS sequence"/>
</dbReference>
<gene>
    <name evidence="1" type="ORF">RPERSI_LOCUS25842</name>
</gene>
<accession>A0ACA9S2Z7</accession>
<dbReference type="EMBL" id="CAJVQC010086480">
    <property type="protein sequence ID" value="CAG8822607.1"/>
    <property type="molecule type" value="Genomic_DNA"/>
</dbReference>
<comment type="caution">
    <text evidence="1">The sequence shown here is derived from an EMBL/GenBank/DDBJ whole genome shotgun (WGS) entry which is preliminary data.</text>
</comment>
<organism evidence="1 2">
    <name type="scientific">Racocetra persica</name>
    <dbReference type="NCBI Taxonomy" id="160502"/>
    <lineage>
        <taxon>Eukaryota</taxon>
        <taxon>Fungi</taxon>
        <taxon>Fungi incertae sedis</taxon>
        <taxon>Mucoromycota</taxon>
        <taxon>Glomeromycotina</taxon>
        <taxon>Glomeromycetes</taxon>
        <taxon>Diversisporales</taxon>
        <taxon>Gigasporaceae</taxon>
        <taxon>Racocetra</taxon>
    </lineage>
</organism>
<sequence length="231" mass="25814">TWGLTYDDGPNCSHNAFYDFLSQNKQKASMFFIGSNVADWPYEAKRAFADNHHISVHTWSHPYMTTLTNDQVLAELYYTKKVIHEIVGVTPLSWRPPFGDADNRIRAIAQQLNLATIIWNLDSNDWQMQPMGPKTSAEVDAIFEDFVKMGQNGSFSNHGAIALQHELNNATMSKAQQWYSSIKGAFKHVVPAASCLNMTHPYAETNITYPSFAEYIGNSSSPTPSGTNSPS</sequence>
<feature type="non-terminal residue" evidence="1">
    <location>
        <position position="231"/>
    </location>
</feature>
<keyword evidence="2" id="KW-1185">Reference proteome</keyword>
<protein>
    <submittedName>
        <fullName evidence="1">25933_t:CDS:1</fullName>
    </submittedName>
</protein>
<name>A0ACA9S2Z7_9GLOM</name>
<reference evidence="1" key="1">
    <citation type="submission" date="2021-06" db="EMBL/GenBank/DDBJ databases">
        <authorList>
            <person name="Kallberg Y."/>
            <person name="Tangrot J."/>
            <person name="Rosling A."/>
        </authorList>
    </citation>
    <scope>NUCLEOTIDE SEQUENCE</scope>
    <source>
        <strain evidence="1">MA461A</strain>
    </source>
</reference>
<feature type="non-terminal residue" evidence="1">
    <location>
        <position position="1"/>
    </location>
</feature>
<evidence type="ECO:0000313" key="2">
    <source>
        <dbReference type="Proteomes" id="UP000789920"/>
    </source>
</evidence>